<dbReference type="FunFam" id="3.40.50.1400:FF:000002">
    <property type="entry name" value="Ferrochelatase"/>
    <property type="match status" value="1"/>
</dbReference>
<dbReference type="UniPathway" id="UPA00252">
    <property type="reaction ID" value="UER00325"/>
</dbReference>
<comment type="subcellular location">
    <subcellularLocation>
        <location evidence="9 10">Cytoplasm</location>
    </subcellularLocation>
</comment>
<proteinExistence type="inferred from homology"/>
<dbReference type="OrthoDB" id="9809741at2"/>
<dbReference type="PANTHER" id="PTHR11108">
    <property type="entry name" value="FERROCHELATASE"/>
    <property type="match status" value="1"/>
</dbReference>
<dbReference type="GO" id="GO:0046872">
    <property type="term" value="F:metal ion binding"/>
    <property type="evidence" value="ECO:0007669"/>
    <property type="project" value="UniProtKB-KW"/>
</dbReference>
<comment type="function">
    <text evidence="9 10">Catalyzes the ferrous insertion into protoporphyrin IX.</text>
</comment>
<evidence type="ECO:0000313" key="12">
    <source>
        <dbReference type="EMBL" id="OOG24139.1"/>
    </source>
</evidence>
<dbReference type="InterPro" id="IPR019772">
    <property type="entry name" value="Ferrochelatase_AS"/>
</dbReference>
<name>A0A1V3NG99_9GAMM</name>
<evidence type="ECO:0000256" key="11">
    <source>
        <dbReference type="SAM" id="MobiDB-lite"/>
    </source>
</evidence>
<reference evidence="12 13" key="1">
    <citation type="submission" date="2017-02" db="EMBL/GenBank/DDBJ databases">
        <title>Genomic diversity within the haloalkaliphilic genus Thioalkalivibrio.</title>
        <authorList>
            <person name="Ahn A.-C."/>
            <person name="Meier-Kolthoff J."/>
            <person name="Overmars L."/>
            <person name="Richter M."/>
            <person name="Woyke T."/>
            <person name="Sorokin D.Y."/>
            <person name="Muyzer G."/>
        </authorList>
    </citation>
    <scope>NUCLEOTIDE SEQUENCE [LARGE SCALE GENOMIC DNA]</scope>
    <source>
        <strain evidence="12 13">ALJD</strain>
    </source>
</reference>
<comment type="catalytic activity">
    <reaction evidence="9 10">
        <text>heme b + 2 H(+) = protoporphyrin IX + Fe(2+)</text>
        <dbReference type="Rhea" id="RHEA:22584"/>
        <dbReference type="ChEBI" id="CHEBI:15378"/>
        <dbReference type="ChEBI" id="CHEBI:29033"/>
        <dbReference type="ChEBI" id="CHEBI:57306"/>
        <dbReference type="ChEBI" id="CHEBI:60344"/>
        <dbReference type="EC" id="4.98.1.1"/>
    </reaction>
</comment>
<comment type="caution">
    <text evidence="12">The sequence shown here is derived from an EMBL/GenBank/DDBJ whole genome shotgun (WGS) entry which is preliminary data.</text>
</comment>
<dbReference type="RefSeq" id="WP_077278901.1">
    <property type="nucleotide sequence ID" value="NZ_MVBK01000051.1"/>
</dbReference>
<dbReference type="Pfam" id="PF00762">
    <property type="entry name" value="Ferrochelatase"/>
    <property type="match status" value="1"/>
</dbReference>
<dbReference type="Gene3D" id="3.40.50.1400">
    <property type="match status" value="2"/>
</dbReference>
<dbReference type="PANTHER" id="PTHR11108:SF1">
    <property type="entry name" value="FERROCHELATASE, MITOCHONDRIAL"/>
    <property type="match status" value="1"/>
</dbReference>
<dbReference type="CDD" id="cd03411">
    <property type="entry name" value="Ferrochelatase_N"/>
    <property type="match status" value="1"/>
</dbReference>
<accession>A0A1V3NG99</accession>
<keyword evidence="3 9" id="KW-0479">Metal-binding</keyword>
<dbReference type="GO" id="GO:0006783">
    <property type="term" value="P:heme biosynthetic process"/>
    <property type="evidence" value="ECO:0007669"/>
    <property type="project" value="UniProtKB-UniRule"/>
</dbReference>
<protein>
    <recommendedName>
        <fullName evidence="9 10">Ferrochelatase</fullName>
        <ecNumber evidence="9 10">4.98.1.1</ecNumber>
    </recommendedName>
    <alternativeName>
        <fullName evidence="9">Heme synthase</fullName>
    </alternativeName>
    <alternativeName>
        <fullName evidence="9">Protoheme ferro-lyase</fullName>
    </alternativeName>
</protein>
<evidence type="ECO:0000256" key="3">
    <source>
        <dbReference type="ARBA" id="ARBA00022723"/>
    </source>
</evidence>
<dbReference type="AlphaFoldDB" id="A0A1V3NG99"/>
<keyword evidence="5 9" id="KW-0350">Heme biosynthesis</keyword>
<comment type="catalytic activity">
    <reaction evidence="8">
        <text>Fe-coproporphyrin III + 2 H(+) = coproporphyrin III + Fe(2+)</text>
        <dbReference type="Rhea" id="RHEA:49572"/>
        <dbReference type="ChEBI" id="CHEBI:15378"/>
        <dbReference type="ChEBI" id="CHEBI:29033"/>
        <dbReference type="ChEBI" id="CHEBI:68438"/>
        <dbReference type="ChEBI" id="CHEBI:131725"/>
        <dbReference type="EC" id="4.99.1.9"/>
    </reaction>
    <physiologicalReaction direction="right-to-left" evidence="8">
        <dbReference type="Rhea" id="RHEA:49574"/>
    </physiologicalReaction>
</comment>
<evidence type="ECO:0000256" key="5">
    <source>
        <dbReference type="ARBA" id="ARBA00023133"/>
    </source>
</evidence>
<dbReference type="STRING" id="108003.B1C78_09440"/>
<dbReference type="GO" id="GO:0005737">
    <property type="term" value="C:cytoplasm"/>
    <property type="evidence" value="ECO:0007669"/>
    <property type="project" value="UniProtKB-SubCell"/>
</dbReference>
<dbReference type="InterPro" id="IPR001015">
    <property type="entry name" value="Ferrochelatase"/>
</dbReference>
<keyword evidence="7 9" id="KW-0627">Porphyrin biosynthesis</keyword>
<organism evidence="12 13">
    <name type="scientific">Thioalkalivibrio denitrificans</name>
    <dbReference type="NCBI Taxonomy" id="108003"/>
    <lineage>
        <taxon>Bacteria</taxon>
        <taxon>Pseudomonadati</taxon>
        <taxon>Pseudomonadota</taxon>
        <taxon>Gammaproteobacteria</taxon>
        <taxon>Chromatiales</taxon>
        <taxon>Ectothiorhodospiraceae</taxon>
        <taxon>Thioalkalivibrio</taxon>
    </lineage>
</organism>
<evidence type="ECO:0000256" key="10">
    <source>
        <dbReference type="RuleBase" id="RU000607"/>
    </source>
</evidence>
<dbReference type="EC" id="4.98.1.1" evidence="9 10"/>
<evidence type="ECO:0000256" key="6">
    <source>
        <dbReference type="ARBA" id="ARBA00023239"/>
    </source>
</evidence>
<evidence type="ECO:0000256" key="1">
    <source>
        <dbReference type="ARBA" id="ARBA00007718"/>
    </source>
</evidence>
<comment type="pathway">
    <text evidence="9 10">Porphyrin-containing compound metabolism; protoheme biosynthesis; protoheme from protoporphyrin-IX: step 1/1.</text>
</comment>
<evidence type="ECO:0000256" key="2">
    <source>
        <dbReference type="ARBA" id="ARBA00022490"/>
    </source>
</evidence>
<comment type="similarity">
    <text evidence="1 9 10">Belongs to the ferrochelatase family.</text>
</comment>
<dbReference type="Proteomes" id="UP000189462">
    <property type="component" value="Unassembled WGS sequence"/>
</dbReference>
<dbReference type="SUPFAM" id="SSF53800">
    <property type="entry name" value="Chelatase"/>
    <property type="match status" value="1"/>
</dbReference>
<keyword evidence="2 9" id="KW-0963">Cytoplasm</keyword>
<feature type="region of interest" description="Disordered" evidence="11">
    <location>
        <begin position="343"/>
        <end position="369"/>
    </location>
</feature>
<dbReference type="GO" id="GO:0004325">
    <property type="term" value="F:ferrochelatase activity"/>
    <property type="evidence" value="ECO:0007669"/>
    <property type="project" value="UniProtKB-UniRule"/>
</dbReference>
<gene>
    <name evidence="9" type="primary">hemH</name>
    <name evidence="12" type="ORF">B1C78_09440</name>
</gene>
<dbReference type="InterPro" id="IPR033644">
    <property type="entry name" value="Ferrochelatase_C"/>
</dbReference>
<evidence type="ECO:0000256" key="9">
    <source>
        <dbReference type="HAMAP-Rule" id="MF_00323"/>
    </source>
</evidence>
<dbReference type="HAMAP" id="MF_00323">
    <property type="entry name" value="Ferrochelatase"/>
    <property type="match status" value="1"/>
</dbReference>
<keyword evidence="13" id="KW-1185">Reference proteome</keyword>
<keyword evidence="4 9" id="KW-0408">Iron</keyword>
<evidence type="ECO:0000256" key="4">
    <source>
        <dbReference type="ARBA" id="ARBA00023004"/>
    </source>
</evidence>
<dbReference type="EMBL" id="MVBK01000051">
    <property type="protein sequence ID" value="OOG24139.1"/>
    <property type="molecule type" value="Genomic_DNA"/>
</dbReference>
<dbReference type="CDD" id="cd00419">
    <property type="entry name" value="Ferrochelatase_C"/>
    <property type="match status" value="1"/>
</dbReference>
<sequence>MRYDGESDYRHGSPECLGVLVVNLGTPEAPTAGALRRYLKQFLWDPRVVEIPRPLWWLILNGIVLNLRPKRSARLYEKVWTDDGSPLLAISRRQAAGLAERLGKRLAGPVRVELAMRYGEPSIESGLKRMRTAGARRILVLPLYPQYSGSTAGSAFDAVSRVLQGWRWVPHLRFLGDYHADPGYLDALARSVNTYWETHGRGDRLLMSFHGVPKRYLLAGDPYHCQCQATGRLLAERLGLADGEWMVTFQSRFGKAEWLKPYTDETVSTLARDGLKRLDVVCPGFSADCLETLEEIAGENREIFEEAGGQEFHYIPALNDNPDHLDALADLAMRHLQGWPEAQPDYDAGAREAEAQASRNRALAMGARD</sequence>
<evidence type="ECO:0000256" key="8">
    <source>
        <dbReference type="ARBA" id="ARBA00024536"/>
    </source>
</evidence>
<keyword evidence="6 9" id="KW-0456">Lyase</keyword>
<dbReference type="PROSITE" id="PS00534">
    <property type="entry name" value="FERROCHELATASE"/>
    <property type="match status" value="1"/>
</dbReference>
<feature type="binding site" evidence="9">
    <location>
        <position position="291"/>
    </location>
    <ligand>
        <name>Fe(2+)</name>
        <dbReference type="ChEBI" id="CHEBI:29033"/>
    </ligand>
</feature>
<evidence type="ECO:0000313" key="13">
    <source>
        <dbReference type="Proteomes" id="UP000189462"/>
    </source>
</evidence>
<dbReference type="InterPro" id="IPR033659">
    <property type="entry name" value="Ferrochelatase_N"/>
</dbReference>
<feature type="binding site" evidence="9">
    <location>
        <position position="210"/>
    </location>
    <ligand>
        <name>Fe(2+)</name>
        <dbReference type="ChEBI" id="CHEBI:29033"/>
    </ligand>
</feature>
<evidence type="ECO:0000256" key="7">
    <source>
        <dbReference type="ARBA" id="ARBA00023244"/>
    </source>
</evidence>
<dbReference type="NCBIfam" id="TIGR00109">
    <property type="entry name" value="hemH"/>
    <property type="match status" value="1"/>
</dbReference>